<protein>
    <submittedName>
        <fullName evidence="1">Uncharacterized protein</fullName>
    </submittedName>
</protein>
<sequence length="77" mass="8786">MCEKTSPLLLDFTCNFIAKQLIYLMREHDDKFIKAHILCFPNEIYSSQLFQGTSPTGGRILAPHRGSLSLISRTQSR</sequence>
<dbReference type="InParanoid" id="A0A059CMR4"/>
<proteinExistence type="predicted"/>
<dbReference type="Gramene" id="KCW79753">
    <property type="protein sequence ID" value="KCW79753"/>
    <property type="gene ID" value="EUGRSUZ_C01099"/>
</dbReference>
<reference evidence="1" key="1">
    <citation type="submission" date="2013-07" db="EMBL/GenBank/DDBJ databases">
        <title>The genome of Eucalyptus grandis.</title>
        <authorList>
            <person name="Schmutz J."/>
            <person name="Hayes R."/>
            <person name="Myburg A."/>
            <person name="Tuskan G."/>
            <person name="Grattapaglia D."/>
            <person name="Rokhsar D.S."/>
        </authorList>
    </citation>
    <scope>NUCLEOTIDE SEQUENCE</scope>
    <source>
        <tissue evidence="1">Leaf extractions</tissue>
    </source>
</reference>
<accession>A0A059CMR4</accession>
<dbReference type="AlphaFoldDB" id="A0A059CMR4"/>
<gene>
    <name evidence="1" type="ORF">EUGRSUZ_C01099</name>
</gene>
<evidence type="ECO:0000313" key="1">
    <source>
        <dbReference type="EMBL" id="KCW79753.1"/>
    </source>
</evidence>
<dbReference type="EMBL" id="KK198755">
    <property type="protein sequence ID" value="KCW79753.1"/>
    <property type="molecule type" value="Genomic_DNA"/>
</dbReference>
<organism evidence="1">
    <name type="scientific">Eucalyptus grandis</name>
    <name type="common">Flooded gum</name>
    <dbReference type="NCBI Taxonomy" id="71139"/>
    <lineage>
        <taxon>Eukaryota</taxon>
        <taxon>Viridiplantae</taxon>
        <taxon>Streptophyta</taxon>
        <taxon>Embryophyta</taxon>
        <taxon>Tracheophyta</taxon>
        <taxon>Spermatophyta</taxon>
        <taxon>Magnoliopsida</taxon>
        <taxon>eudicotyledons</taxon>
        <taxon>Gunneridae</taxon>
        <taxon>Pentapetalae</taxon>
        <taxon>rosids</taxon>
        <taxon>malvids</taxon>
        <taxon>Myrtales</taxon>
        <taxon>Myrtaceae</taxon>
        <taxon>Myrtoideae</taxon>
        <taxon>Eucalypteae</taxon>
        <taxon>Eucalyptus</taxon>
    </lineage>
</organism>
<name>A0A059CMR4_EUCGR</name>